<evidence type="ECO:0000259" key="17">
    <source>
        <dbReference type="PROSITE" id="PS51098"/>
    </source>
</evidence>
<evidence type="ECO:0000256" key="7">
    <source>
        <dbReference type="ARBA" id="ARBA00022679"/>
    </source>
</evidence>
<dbReference type="GO" id="GO:0090564">
    <property type="term" value="F:protein-phosphocysteine-glucose phosphotransferase system transporter activity"/>
    <property type="evidence" value="ECO:0007669"/>
    <property type="project" value="TreeGrafter"/>
</dbReference>
<dbReference type="GO" id="GO:1904659">
    <property type="term" value="P:D-glucose transmembrane transport"/>
    <property type="evidence" value="ECO:0007669"/>
    <property type="project" value="InterPro"/>
</dbReference>
<feature type="transmembrane region" description="Helical" evidence="16">
    <location>
        <begin position="282"/>
        <end position="300"/>
    </location>
</feature>
<dbReference type="GO" id="GO:0016301">
    <property type="term" value="F:kinase activity"/>
    <property type="evidence" value="ECO:0007669"/>
    <property type="project" value="UniProtKB-KW"/>
</dbReference>
<evidence type="ECO:0000256" key="2">
    <source>
        <dbReference type="ARBA" id="ARBA00011910"/>
    </source>
</evidence>
<evidence type="ECO:0000256" key="11">
    <source>
        <dbReference type="ARBA" id="ARBA00022989"/>
    </source>
</evidence>
<evidence type="ECO:0000256" key="15">
    <source>
        <dbReference type="PROSITE-ProRule" id="PRU00421"/>
    </source>
</evidence>
<evidence type="ECO:0000256" key="12">
    <source>
        <dbReference type="ARBA" id="ARBA00023136"/>
    </source>
</evidence>
<evidence type="ECO:0000256" key="9">
    <source>
        <dbReference type="ARBA" id="ARBA00022692"/>
    </source>
</evidence>
<feature type="domain" description="PTS EIIB type-1" evidence="17">
    <location>
        <begin position="405"/>
        <end position="486"/>
    </location>
</feature>
<dbReference type="EC" id="2.7.1.199" evidence="2"/>
<sequence length="598" mass="63177">MFNINFKGAFSLLQKIGKCMMLPVAVLPVAGILLGVGSANFSWLPESLSLIMAKSGDAIFGNLPLLFAIGVAIGLTDNDGVAALAGTTGYVVFLAALGVCADMRGLEVKPIMGIPSVDTGVFGGIIVGMIAATCFNRFYKVQLPAYLGFFAGKRSVPIITSFAVIFVGAILSFIWPPIGDAIKEFSNWAAHGRPALAFTIYGVVERALIPFGLHHVWNVPFFFEAGSYTDPVTGNVVKGEIARFISGDPTAGNMTGGYLFKMWGLPAAAIAMWRAARPENRAKVGGIMFSAALTAFLTGITEPIEFAFLFVAPVLYGIHAILAGLAYFICIALGIKHGFTFSHGFIDYVVLFPKSHHALWLFVLGPIWAGIYYTVFTVAIRKFNLATPGREVEDEAAKAARSASGSFALQLIRAFGGRSNIASLDACITRLRVKLNDVTKVNAEKLKALGAAGVVVVGDGVQAIFGTQSENLKTEMEEYLKTAGPEADELETPSPVKGPAAPAGVVSKLRDPDAARKAAAWLAALGGAENVERVDACAETRLRVVLRDESRANESSLVASGVEAVIKVSAKTLHLLAGLNADQYAAELRGQLAAPGAA</sequence>
<feature type="transmembrane region" description="Helical" evidence="16">
    <location>
        <begin position="121"/>
        <end position="139"/>
    </location>
</feature>
<feature type="transmembrane region" description="Helical" evidence="16">
    <location>
        <begin position="358"/>
        <end position="380"/>
    </location>
</feature>
<comment type="subcellular location">
    <subcellularLocation>
        <location evidence="1">Cell membrane</location>
        <topology evidence="1">Multi-pass membrane protein</topology>
    </subcellularLocation>
</comment>
<keyword evidence="10" id="KW-0418">Kinase</keyword>
<dbReference type="PROSITE" id="PS51103">
    <property type="entry name" value="PTS_EIIC_TYPE_1"/>
    <property type="match status" value="1"/>
</dbReference>
<evidence type="ECO:0000256" key="8">
    <source>
        <dbReference type="ARBA" id="ARBA00022683"/>
    </source>
</evidence>
<keyword evidence="9 16" id="KW-0812">Transmembrane</keyword>
<dbReference type="NCBIfam" id="NF008301">
    <property type="entry name" value="PRK11089.1"/>
    <property type="match status" value="1"/>
</dbReference>
<protein>
    <recommendedName>
        <fullName evidence="3">PTS system glucose-specific EIICB component</fullName>
        <ecNumber evidence="2">2.7.1.199</ecNumber>
    </recommendedName>
    <alternativeName>
        <fullName evidence="13">EIICB-Glc</fullName>
    </alternativeName>
</protein>
<dbReference type="Pfam" id="PF00367">
    <property type="entry name" value="PTS_EIIB"/>
    <property type="match status" value="2"/>
</dbReference>
<feature type="transmembrane region" description="Helical" evidence="16">
    <location>
        <begin position="307"/>
        <end position="335"/>
    </location>
</feature>
<evidence type="ECO:0000256" key="6">
    <source>
        <dbReference type="ARBA" id="ARBA00022597"/>
    </source>
</evidence>
<feature type="active site" description="Phosphocysteine intermediate; for EIIB activity" evidence="15">
    <location>
        <position position="537"/>
    </location>
</feature>
<feature type="transmembrane region" description="Helical" evidence="16">
    <location>
        <begin position="56"/>
        <end position="75"/>
    </location>
</feature>
<evidence type="ECO:0000256" key="16">
    <source>
        <dbReference type="SAM" id="Phobius"/>
    </source>
</evidence>
<comment type="caution">
    <text evidence="19">The sequence shown here is derived from an EMBL/GenBank/DDBJ whole genome shotgun (WGS) entry which is preliminary data.</text>
</comment>
<keyword evidence="12 16" id="KW-0472">Membrane</keyword>
<dbReference type="RefSeq" id="WP_113961180.1">
    <property type="nucleotide sequence ID" value="NZ_QNRR01000012.1"/>
</dbReference>
<evidence type="ECO:0000256" key="3">
    <source>
        <dbReference type="ARBA" id="ARBA00021468"/>
    </source>
</evidence>
<feature type="transmembrane region" description="Helical" evidence="16">
    <location>
        <begin position="258"/>
        <end position="276"/>
    </location>
</feature>
<dbReference type="InterPro" id="IPR036878">
    <property type="entry name" value="Glu_permease_IIB"/>
</dbReference>
<evidence type="ECO:0000313" key="19">
    <source>
        <dbReference type="EMBL" id="RBP38044.1"/>
    </source>
</evidence>
<dbReference type="NCBIfam" id="TIGR00826">
    <property type="entry name" value="EIIB_glc"/>
    <property type="match status" value="1"/>
</dbReference>
<evidence type="ECO:0000256" key="1">
    <source>
        <dbReference type="ARBA" id="ARBA00004651"/>
    </source>
</evidence>
<keyword evidence="20" id="KW-1185">Reference proteome</keyword>
<dbReference type="Pfam" id="PF02378">
    <property type="entry name" value="PTS_EIIC"/>
    <property type="match status" value="1"/>
</dbReference>
<evidence type="ECO:0000259" key="18">
    <source>
        <dbReference type="PROSITE" id="PS51103"/>
    </source>
</evidence>
<feature type="transmembrane region" description="Helical" evidence="16">
    <location>
        <begin position="20"/>
        <end position="44"/>
    </location>
</feature>
<gene>
    <name evidence="19" type="ORF">DES53_11242</name>
</gene>
<keyword evidence="11 16" id="KW-1133">Transmembrane helix</keyword>
<dbReference type="GO" id="GO:0009401">
    <property type="term" value="P:phosphoenolpyruvate-dependent sugar phosphotransferase system"/>
    <property type="evidence" value="ECO:0007669"/>
    <property type="project" value="UniProtKB-KW"/>
</dbReference>
<dbReference type="OrthoDB" id="9764327at2"/>
<dbReference type="Gene3D" id="3.30.1360.60">
    <property type="entry name" value="Glucose permease domain IIB"/>
    <property type="match status" value="2"/>
</dbReference>
<accession>A0A366H939</accession>
<dbReference type="FunFam" id="3.30.1360.60:FF:000001">
    <property type="entry name" value="PTS system glucose-specific IIBC component PtsG"/>
    <property type="match status" value="1"/>
</dbReference>
<proteinExistence type="predicted"/>
<feature type="transmembrane region" description="Helical" evidence="16">
    <location>
        <begin position="81"/>
        <end position="100"/>
    </location>
</feature>
<dbReference type="GO" id="GO:0055056">
    <property type="term" value="F:D-glucose transmembrane transporter activity"/>
    <property type="evidence" value="ECO:0007669"/>
    <property type="project" value="InterPro"/>
</dbReference>
<keyword evidence="6" id="KW-0762">Sugar transport</keyword>
<feature type="transmembrane region" description="Helical" evidence="16">
    <location>
        <begin position="159"/>
        <end position="178"/>
    </location>
</feature>
<organism evidence="19 20">
    <name type="scientific">Roseimicrobium gellanilyticum</name>
    <dbReference type="NCBI Taxonomy" id="748857"/>
    <lineage>
        <taxon>Bacteria</taxon>
        <taxon>Pseudomonadati</taxon>
        <taxon>Verrucomicrobiota</taxon>
        <taxon>Verrucomicrobiia</taxon>
        <taxon>Verrucomicrobiales</taxon>
        <taxon>Verrucomicrobiaceae</taxon>
        <taxon>Roseimicrobium</taxon>
    </lineage>
</organism>
<reference evidence="19 20" key="1">
    <citation type="submission" date="2018-06" db="EMBL/GenBank/DDBJ databases">
        <title>Genomic Encyclopedia of Type Strains, Phase IV (KMG-IV): sequencing the most valuable type-strain genomes for metagenomic binning, comparative biology and taxonomic classification.</title>
        <authorList>
            <person name="Goeker M."/>
        </authorList>
    </citation>
    <scope>NUCLEOTIDE SEQUENCE [LARGE SCALE GENOMIC DNA]</scope>
    <source>
        <strain evidence="19 20">DSM 25532</strain>
    </source>
</reference>
<feature type="active site" description="Phosphocysteine intermediate; for EIIB activity" evidence="15">
    <location>
        <position position="427"/>
    </location>
</feature>
<dbReference type="InterPro" id="IPR003352">
    <property type="entry name" value="PTS_EIIC"/>
</dbReference>
<evidence type="ECO:0000256" key="4">
    <source>
        <dbReference type="ARBA" id="ARBA00022448"/>
    </source>
</evidence>
<dbReference type="PROSITE" id="PS01035">
    <property type="entry name" value="PTS_EIIB_TYPE_1_CYS"/>
    <property type="match status" value="1"/>
</dbReference>
<comment type="catalytic activity">
    <reaction evidence="14">
        <text>N(pros)-phospho-L-histidyl-[protein] + D-glucose(out) = D-glucose 6-phosphate(in) + L-histidyl-[protein]</text>
        <dbReference type="Rhea" id="RHEA:33367"/>
        <dbReference type="Rhea" id="RHEA-COMP:9745"/>
        <dbReference type="Rhea" id="RHEA-COMP:9746"/>
        <dbReference type="ChEBI" id="CHEBI:4167"/>
        <dbReference type="ChEBI" id="CHEBI:29979"/>
        <dbReference type="ChEBI" id="CHEBI:61548"/>
        <dbReference type="ChEBI" id="CHEBI:64837"/>
        <dbReference type="EC" id="2.7.1.199"/>
    </reaction>
</comment>
<dbReference type="InterPro" id="IPR018113">
    <property type="entry name" value="PTrfase_EIIB_Cys"/>
</dbReference>
<dbReference type="NCBIfam" id="TIGR02002">
    <property type="entry name" value="PTS-II-BC-glcB"/>
    <property type="match status" value="1"/>
</dbReference>
<dbReference type="Proteomes" id="UP000253426">
    <property type="component" value="Unassembled WGS sequence"/>
</dbReference>
<name>A0A366H939_9BACT</name>
<keyword evidence="5" id="KW-1003">Cell membrane</keyword>
<keyword evidence="7" id="KW-0808">Transferase</keyword>
<dbReference type="InterPro" id="IPR011299">
    <property type="entry name" value="PTS_IIBC_glc"/>
</dbReference>
<keyword evidence="8" id="KW-0598">Phosphotransferase system</keyword>
<dbReference type="PROSITE" id="PS51098">
    <property type="entry name" value="PTS_EIIB_TYPE_1"/>
    <property type="match status" value="2"/>
</dbReference>
<dbReference type="GO" id="GO:0005886">
    <property type="term" value="C:plasma membrane"/>
    <property type="evidence" value="ECO:0007669"/>
    <property type="project" value="UniProtKB-SubCell"/>
</dbReference>
<dbReference type="GO" id="GO:0008982">
    <property type="term" value="F:protein-N(PI)-phosphohistidine-sugar phosphotransferase activity"/>
    <property type="evidence" value="ECO:0007669"/>
    <property type="project" value="InterPro"/>
</dbReference>
<dbReference type="AlphaFoldDB" id="A0A366H939"/>
<evidence type="ECO:0000256" key="10">
    <source>
        <dbReference type="ARBA" id="ARBA00022777"/>
    </source>
</evidence>
<dbReference type="EMBL" id="QNRR01000012">
    <property type="protein sequence ID" value="RBP38044.1"/>
    <property type="molecule type" value="Genomic_DNA"/>
</dbReference>
<evidence type="ECO:0000256" key="5">
    <source>
        <dbReference type="ARBA" id="ARBA00022475"/>
    </source>
</evidence>
<dbReference type="InterPro" id="IPR001996">
    <property type="entry name" value="PTS_IIB_1"/>
</dbReference>
<dbReference type="PANTHER" id="PTHR30009:SF20">
    <property type="entry name" value="PTS SYSTEM GLUCOSE-SPECIFIC EIICB COMPONENT-RELATED"/>
    <property type="match status" value="1"/>
</dbReference>
<evidence type="ECO:0000256" key="13">
    <source>
        <dbReference type="ARBA" id="ARBA00032303"/>
    </source>
</evidence>
<evidence type="ECO:0000256" key="14">
    <source>
        <dbReference type="ARBA" id="ARBA00047336"/>
    </source>
</evidence>
<keyword evidence="4" id="KW-0813">Transport</keyword>
<dbReference type="SUPFAM" id="SSF55604">
    <property type="entry name" value="Glucose permease domain IIB"/>
    <property type="match status" value="2"/>
</dbReference>
<feature type="domain" description="PTS EIIC type-1" evidence="18">
    <location>
        <begin position="7"/>
        <end position="392"/>
    </location>
</feature>
<dbReference type="InterPro" id="IPR050429">
    <property type="entry name" value="PTS_Glucose_EIICBA"/>
</dbReference>
<feature type="domain" description="PTS EIIB type-1" evidence="17">
    <location>
        <begin position="515"/>
        <end position="598"/>
    </location>
</feature>
<dbReference type="InterPro" id="IPR013013">
    <property type="entry name" value="PTS_EIIC_1"/>
</dbReference>
<dbReference type="PANTHER" id="PTHR30009">
    <property type="entry name" value="CYTOCHROME C-TYPE SYNTHESIS PROTEIN AND PTS TRANSMEMBRANE COMPONENT"/>
    <property type="match status" value="1"/>
</dbReference>
<evidence type="ECO:0000313" key="20">
    <source>
        <dbReference type="Proteomes" id="UP000253426"/>
    </source>
</evidence>